<evidence type="ECO:0000313" key="3">
    <source>
        <dbReference type="Proteomes" id="UP000182508"/>
    </source>
</evidence>
<dbReference type="InterPro" id="IPR043708">
    <property type="entry name" value="DUF5648"/>
</dbReference>
<dbReference type="AlphaFoldDB" id="A0A1G6DUE7"/>
<dbReference type="EMBL" id="FMXP01000059">
    <property type="protein sequence ID" value="SDB48750.1"/>
    <property type="molecule type" value="Genomic_DNA"/>
</dbReference>
<evidence type="ECO:0000313" key="2">
    <source>
        <dbReference type="EMBL" id="SDB48750.1"/>
    </source>
</evidence>
<protein>
    <recommendedName>
        <fullName evidence="1">DUF5648 domain-containing protein</fullName>
    </recommendedName>
</protein>
<accession>A0A1G6DUE7</accession>
<feature type="domain" description="DUF5648" evidence="1">
    <location>
        <begin position="305"/>
        <end position="433"/>
    </location>
</feature>
<dbReference type="Proteomes" id="UP000182508">
    <property type="component" value="Unassembled WGS sequence"/>
</dbReference>
<dbReference type="STRING" id="439219.SAMN02910293_02418"/>
<gene>
    <name evidence="2" type="ORF">SAMN02910293_02418</name>
</gene>
<organism evidence="2 3">
    <name type="scientific">Streptococcus henryi</name>
    <dbReference type="NCBI Taxonomy" id="439219"/>
    <lineage>
        <taxon>Bacteria</taxon>
        <taxon>Bacillati</taxon>
        <taxon>Bacillota</taxon>
        <taxon>Bacilli</taxon>
        <taxon>Lactobacillales</taxon>
        <taxon>Streptococcaceae</taxon>
        <taxon>Streptococcus</taxon>
    </lineage>
</organism>
<evidence type="ECO:0000259" key="1">
    <source>
        <dbReference type="Pfam" id="PF18885"/>
    </source>
</evidence>
<reference evidence="2 3" key="1">
    <citation type="submission" date="2016-10" db="EMBL/GenBank/DDBJ databases">
        <authorList>
            <person name="de Groot N.N."/>
        </authorList>
    </citation>
    <scope>NUCLEOTIDE SEQUENCE [LARGE SCALE GENOMIC DNA]</scope>
    <source>
        <strain evidence="2 3">A-4</strain>
    </source>
</reference>
<name>A0A1G6DUE7_9STRE</name>
<sequence length="435" mass="48811">MFTLCKFSLEINLLIDKIRGVVENALISIGVIFQEEDYLKKKSLYFLLCIVLLTNIGYVANADETIGNSEPKTSDISSSVEDKIFYSTGGSEYEPSTFSENLIVGQTGQIRRPKDSPLKDTIYSFDMKVSDPSILSFDEAGNWKALKPGKTQVLFGLSNGDSHKKELKQLGLDNLKMIVNEVAVFVDVTVSDIPHFTGFVAEGLSRNLVVGQTGQLKRPADHYLAQTEYSFNITVSDSSILSFDEKGQWQALKPGEVTVHYSLSDISKNQAFADELNRLGLTSKWVVQEVAMEPFKVTILENIAPMYRLYNPNSGEHFYTSTVSERNNLRKIGWRDEGIGWQAPTNGAEVYRLYNPNAGDHHYTTSVGERDYLVKVGWKYEGVNWYSGGDKPVYRVYNPNAKKAGSHHYTLSASECDYLVKLGWRDEGIGWYAAE</sequence>
<dbReference type="Pfam" id="PF18885">
    <property type="entry name" value="DUF5648"/>
    <property type="match status" value="1"/>
</dbReference>
<proteinExistence type="predicted"/>
<keyword evidence="3" id="KW-1185">Reference proteome</keyword>
<dbReference type="eggNOG" id="COG3757">
    <property type="taxonomic scope" value="Bacteria"/>
</dbReference>